<accession>A0A7R9BKC1</accession>
<keyword evidence="2" id="KW-0560">Oxidoreductase</keyword>
<reference evidence="3" key="1">
    <citation type="submission" date="2020-11" db="EMBL/GenBank/DDBJ databases">
        <authorList>
            <person name="Tran Van P."/>
        </authorList>
    </citation>
    <scope>NUCLEOTIDE SEQUENCE</scope>
</reference>
<dbReference type="SUPFAM" id="SSF51430">
    <property type="entry name" value="NAD(P)-linked oxidoreductase"/>
    <property type="match status" value="1"/>
</dbReference>
<protein>
    <submittedName>
        <fullName evidence="3">Uncharacterized protein</fullName>
    </submittedName>
</protein>
<name>A0A7R9BKC1_9CRUS</name>
<dbReference type="EMBL" id="CAJPEX010000549">
    <property type="protein sequence ID" value="CAG0916238.1"/>
    <property type="molecule type" value="Genomic_DNA"/>
</dbReference>
<dbReference type="Gene3D" id="3.20.20.100">
    <property type="entry name" value="NADP-dependent oxidoreductase domain"/>
    <property type="match status" value="1"/>
</dbReference>
<dbReference type="OrthoDB" id="416253at2759"/>
<dbReference type="Proteomes" id="UP000678499">
    <property type="component" value="Unassembled WGS sequence"/>
</dbReference>
<proteinExistence type="predicted"/>
<dbReference type="InterPro" id="IPR036812">
    <property type="entry name" value="NAD(P)_OxRdtase_dom_sf"/>
</dbReference>
<evidence type="ECO:0000256" key="2">
    <source>
        <dbReference type="ARBA" id="ARBA00023002"/>
    </source>
</evidence>
<dbReference type="PANTHER" id="PTHR43827">
    <property type="entry name" value="2,5-DIKETO-D-GLUCONIC ACID REDUCTASE"/>
    <property type="match status" value="1"/>
</dbReference>
<dbReference type="EMBL" id="OA882586">
    <property type="protein sequence ID" value="CAD7276086.1"/>
    <property type="molecule type" value="Genomic_DNA"/>
</dbReference>
<evidence type="ECO:0000313" key="3">
    <source>
        <dbReference type="EMBL" id="CAD7276086.1"/>
    </source>
</evidence>
<organism evidence="3">
    <name type="scientific">Notodromas monacha</name>
    <dbReference type="NCBI Taxonomy" id="399045"/>
    <lineage>
        <taxon>Eukaryota</taxon>
        <taxon>Metazoa</taxon>
        <taxon>Ecdysozoa</taxon>
        <taxon>Arthropoda</taxon>
        <taxon>Crustacea</taxon>
        <taxon>Oligostraca</taxon>
        <taxon>Ostracoda</taxon>
        <taxon>Podocopa</taxon>
        <taxon>Podocopida</taxon>
        <taxon>Cypridocopina</taxon>
        <taxon>Cypridoidea</taxon>
        <taxon>Cyprididae</taxon>
        <taxon>Notodromas</taxon>
    </lineage>
</organism>
<dbReference type="PANTHER" id="PTHR43827:SF3">
    <property type="entry name" value="NADP-DEPENDENT OXIDOREDUCTASE DOMAIN-CONTAINING PROTEIN"/>
    <property type="match status" value="1"/>
</dbReference>
<gene>
    <name evidence="3" type="ORF">NMOB1V02_LOCUS3864</name>
</gene>
<dbReference type="InterPro" id="IPR020471">
    <property type="entry name" value="AKR"/>
</dbReference>
<dbReference type="AlphaFoldDB" id="A0A7R9BKC1"/>
<keyword evidence="4" id="KW-1185">Reference proteome</keyword>
<evidence type="ECO:0000313" key="4">
    <source>
        <dbReference type="Proteomes" id="UP000678499"/>
    </source>
</evidence>
<evidence type="ECO:0000256" key="1">
    <source>
        <dbReference type="ARBA" id="ARBA00022857"/>
    </source>
</evidence>
<keyword evidence="1" id="KW-0521">NADP</keyword>
<dbReference type="GO" id="GO:0016616">
    <property type="term" value="F:oxidoreductase activity, acting on the CH-OH group of donors, NAD or NADP as acceptor"/>
    <property type="evidence" value="ECO:0007669"/>
    <property type="project" value="UniProtKB-ARBA"/>
</dbReference>
<sequence length="63" mass="6803">MVSIVDRLCSVVMSVIIPSVTLRNGAKMPMIGLGTWLSNHVDVRSAVESALEAGYRHIDTAYA</sequence>